<dbReference type="OrthoDB" id="21617at2759"/>
<evidence type="ECO:0000313" key="2">
    <source>
        <dbReference type="EMBL" id="KAF8914147.1"/>
    </source>
</evidence>
<feature type="region of interest" description="Disordered" evidence="1">
    <location>
        <begin position="32"/>
        <end position="70"/>
    </location>
</feature>
<sequence>MNSNINDPAAIAALLEQLKSSTAWQELTASTRASNDNGELRTVPSSSGYLLPQNLPSNAAGHNTPDAGSSVASLLSQLNSFPTDPVPDQHAAATTHDFGRKRDEIEMKGPSAVPVQSLPSTSGSRGFLPGRVEPSQDLSKFTFRQALPLVSGLVDDASFIFEINKMRNDQDALERRLWLDREAIYAKYQEKIKVAQTRAQMIGVVISQHELNMIADAFKKELFKFDLEHVIPAWDGLASRQQLELSQLNVPTMCVTGDNEHLKRQQQVIQLLESLVGPKVSTPAV</sequence>
<protein>
    <submittedName>
        <fullName evidence="2">Uncharacterized protein</fullName>
    </submittedName>
</protein>
<dbReference type="EMBL" id="JADNYJ010000001">
    <property type="protein sequence ID" value="KAF8914147.1"/>
    <property type="molecule type" value="Genomic_DNA"/>
</dbReference>
<dbReference type="AlphaFoldDB" id="A0A9P5TVZ0"/>
<evidence type="ECO:0000313" key="3">
    <source>
        <dbReference type="Proteomes" id="UP000724874"/>
    </source>
</evidence>
<keyword evidence="3" id="KW-1185">Reference proteome</keyword>
<accession>A0A9P5TVZ0</accession>
<name>A0A9P5TVZ0_GYMJU</name>
<proteinExistence type="predicted"/>
<reference evidence="2" key="1">
    <citation type="submission" date="2020-11" db="EMBL/GenBank/DDBJ databases">
        <authorList>
            <consortium name="DOE Joint Genome Institute"/>
            <person name="Ahrendt S."/>
            <person name="Riley R."/>
            <person name="Andreopoulos W."/>
            <person name="LaButti K."/>
            <person name="Pangilinan J."/>
            <person name="Ruiz-duenas F.J."/>
            <person name="Barrasa J.M."/>
            <person name="Sanchez-Garcia M."/>
            <person name="Camarero S."/>
            <person name="Miyauchi S."/>
            <person name="Serrano A."/>
            <person name="Linde D."/>
            <person name="Babiker R."/>
            <person name="Drula E."/>
            <person name="Ayuso-Fernandez I."/>
            <person name="Pacheco R."/>
            <person name="Padilla G."/>
            <person name="Ferreira P."/>
            <person name="Barriuso J."/>
            <person name="Kellner H."/>
            <person name="Castanera R."/>
            <person name="Alfaro M."/>
            <person name="Ramirez L."/>
            <person name="Pisabarro A.G."/>
            <person name="Kuo A."/>
            <person name="Tritt A."/>
            <person name="Lipzen A."/>
            <person name="He G."/>
            <person name="Yan M."/>
            <person name="Ng V."/>
            <person name="Cullen D."/>
            <person name="Martin F."/>
            <person name="Rosso M.-N."/>
            <person name="Henrissat B."/>
            <person name="Hibbett D."/>
            <person name="Martinez A.T."/>
            <person name="Grigoriev I.V."/>
        </authorList>
    </citation>
    <scope>NUCLEOTIDE SEQUENCE</scope>
    <source>
        <strain evidence="2">AH 44721</strain>
    </source>
</reference>
<gene>
    <name evidence="2" type="ORF">CPB84DRAFT_1820066</name>
</gene>
<comment type="caution">
    <text evidence="2">The sequence shown here is derived from an EMBL/GenBank/DDBJ whole genome shotgun (WGS) entry which is preliminary data.</text>
</comment>
<organism evidence="2 3">
    <name type="scientific">Gymnopilus junonius</name>
    <name type="common">Spectacular rustgill mushroom</name>
    <name type="synonym">Gymnopilus spectabilis subsp. junonius</name>
    <dbReference type="NCBI Taxonomy" id="109634"/>
    <lineage>
        <taxon>Eukaryota</taxon>
        <taxon>Fungi</taxon>
        <taxon>Dikarya</taxon>
        <taxon>Basidiomycota</taxon>
        <taxon>Agaricomycotina</taxon>
        <taxon>Agaricomycetes</taxon>
        <taxon>Agaricomycetidae</taxon>
        <taxon>Agaricales</taxon>
        <taxon>Agaricineae</taxon>
        <taxon>Hymenogastraceae</taxon>
        <taxon>Gymnopilus</taxon>
    </lineage>
</organism>
<evidence type="ECO:0000256" key="1">
    <source>
        <dbReference type="SAM" id="MobiDB-lite"/>
    </source>
</evidence>
<dbReference type="Proteomes" id="UP000724874">
    <property type="component" value="Unassembled WGS sequence"/>
</dbReference>